<sequence>MLKMAKLIQQRREQPANSRTVITRVYSTQIPYTRLSQPTHQWQLALQPATH</sequence>
<comment type="caution">
    <text evidence="1">The sequence shown here is derived from an EMBL/GenBank/DDBJ whole genome shotgun (WGS) entry which is preliminary data.</text>
</comment>
<protein>
    <submittedName>
        <fullName evidence="1">Uncharacterized protein</fullName>
    </submittedName>
</protein>
<gene>
    <name evidence="1" type="ORF">ACFP1L_07625</name>
</gene>
<accession>A0ABW1SJ40</accession>
<keyword evidence="2" id="KW-1185">Reference proteome</keyword>
<name>A0ABW1SJ40_9LACO</name>
<proteinExistence type="predicted"/>
<dbReference type="RefSeq" id="WP_171002281.1">
    <property type="nucleotide sequence ID" value="NZ_BJDI01000002.1"/>
</dbReference>
<organism evidence="1 2">
    <name type="scientific">Lactiplantibacillus nangangensis</name>
    <dbReference type="NCBI Taxonomy" id="2559917"/>
    <lineage>
        <taxon>Bacteria</taxon>
        <taxon>Bacillati</taxon>
        <taxon>Bacillota</taxon>
        <taxon>Bacilli</taxon>
        <taxon>Lactobacillales</taxon>
        <taxon>Lactobacillaceae</taxon>
        <taxon>Lactiplantibacillus</taxon>
    </lineage>
</organism>
<dbReference type="Proteomes" id="UP001596171">
    <property type="component" value="Unassembled WGS sequence"/>
</dbReference>
<dbReference type="EMBL" id="JBHSSE010000016">
    <property type="protein sequence ID" value="MFC6201740.1"/>
    <property type="molecule type" value="Genomic_DNA"/>
</dbReference>
<reference evidence="2" key="1">
    <citation type="journal article" date="2019" name="Int. J. Syst. Evol. Microbiol.">
        <title>The Global Catalogue of Microorganisms (GCM) 10K type strain sequencing project: providing services to taxonomists for standard genome sequencing and annotation.</title>
        <authorList>
            <consortium name="The Broad Institute Genomics Platform"/>
            <consortium name="The Broad Institute Genome Sequencing Center for Infectious Disease"/>
            <person name="Wu L."/>
            <person name="Ma J."/>
        </authorList>
    </citation>
    <scope>NUCLEOTIDE SEQUENCE [LARGE SCALE GENOMIC DNA]</scope>
    <source>
        <strain evidence="2">CCM 8930</strain>
    </source>
</reference>
<evidence type="ECO:0000313" key="1">
    <source>
        <dbReference type="EMBL" id="MFC6201740.1"/>
    </source>
</evidence>
<evidence type="ECO:0000313" key="2">
    <source>
        <dbReference type="Proteomes" id="UP001596171"/>
    </source>
</evidence>